<gene>
    <name evidence="8" type="ORF">JIN81_14030</name>
</gene>
<comment type="similarity">
    <text evidence="1">Belongs to the glycosyl hydrolase 29 family.</text>
</comment>
<protein>
    <recommendedName>
        <fullName evidence="2">alpha-L-fucosidase</fullName>
        <ecNumber evidence="2">3.2.1.51</ecNumber>
    </recommendedName>
</protein>
<accession>A0A934REN0</accession>
<dbReference type="EMBL" id="JAENII010000011">
    <property type="protein sequence ID" value="MBK1828147.1"/>
    <property type="molecule type" value="Genomic_DNA"/>
</dbReference>
<evidence type="ECO:0000256" key="4">
    <source>
        <dbReference type="ARBA" id="ARBA00022801"/>
    </source>
</evidence>
<dbReference type="InterPro" id="IPR059177">
    <property type="entry name" value="GH29D-like_dom"/>
</dbReference>
<dbReference type="GO" id="GO:0005764">
    <property type="term" value="C:lysosome"/>
    <property type="evidence" value="ECO:0007669"/>
    <property type="project" value="TreeGrafter"/>
</dbReference>
<dbReference type="InterPro" id="IPR008979">
    <property type="entry name" value="Galactose-bd-like_sf"/>
</dbReference>
<reference evidence="8" key="1">
    <citation type="submission" date="2021-01" db="EMBL/GenBank/DDBJ databases">
        <title>Modified the classification status of verrucomicrobia.</title>
        <authorList>
            <person name="Feng X."/>
        </authorList>
    </citation>
    <scope>NUCLEOTIDE SEQUENCE</scope>
    <source>
        <strain evidence="8">KCTC 22201</strain>
    </source>
</reference>
<dbReference type="GO" id="GO:0004560">
    <property type="term" value="F:alpha-L-fucosidase activity"/>
    <property type="evidence" value="ECO:0007669"/>
    <property type="project" value="InterPro"/>
</dbReference>
<keyword evidence="4" id="KW-0378">Hydrolase</keyword>
<evidence type="ECO:0000313" key="9">
    <source>
        <dbReference type="Proteomes" id="UP000658278"/>
    </source>
</evidence>
<dbReference type="Pfam" id="PF00754">
    <property type="entry name" value="F5_F8_type_C"/>
    <property type="match status" value="2"/>
</dbReference>
<dbReference type="AlphaFoldDB" id="A0A934REN0"/>
<dbReference type="GO" id="GO:0016139">
    <property type="term" value="P:glycoside catabolic process"/>
    <property type="evidence" value="ECO:0007669"/>
    <property type="project" value="TreeGrafter"/>
</dbReference>
<dbReference type="Gene3D" id="2.60.120.260">
    <property type="entry name" value="Galactose-binding domain-like"/>
    <property type="match status" value="2"/>
</dbReference>
<dbReference type="SUPFAM" id="SSF49785">
    <property type="entry name" value="Galactose-binding domain-like"/>
    <property type="match status" value="2"/>
</dbReference>
<dbReference type="GO" id="GO:0006004">
    <property type="term" value="P:fucose metabolic process"/>
    <property type="evidence" value="ECO:0007669"/>
    <property type="project" value="TreeGrafter"/>
</dbReference>
<evidence type="ECO:0000256" key="6">
    <source>
        <dbReference type="SAM" id="MobiDB-lite"/>
    </source>
</evidence>
<dbReference type="Gene3D" id="3.20.20.80">
    <property type="entry name" value="Glycosidases"/>
    <property type="match status" value="1"/>
</dbReference>
<keyword evidence="5" id="KW-0326">Glycosidase</keyword>
<feature type="domain" description="F5/8 type C" evidence="7">
    <location>
        <begin position="595"/>
        <end position="744"/>
    </location>
</feature>
<dbReference type="PANTHER" id="PTHR10030:SF37">
    <property type="entry name" value="ALPHA-L-FUCOSIDASE-RELATED"/>
    <property type="match status" value="1"/>
</dbReference>
<keyword evidence="3" id="KW-0732">Signal</keyword>
<dbReference type="Pfam" id="PF01120">
    <property type="entry name" value="Alpha_L_fucos"/>
    <property type="match status" value="1"/>
</dbReference>
<dbReference type="InterPro" id="IPR000933">
    <property type="entry name" value="Glyco_hydro_29"/>
</dbReference>
<dbReference type="PROSITE" id="PS50022">
    <property type="entry name" value="FA58C_3"/>
    <property type="match status" value="1"/>
</dbReference>
<evidence type="ECO:0000256" key="2">
    <source>
        <dbReference type="ARBA" id="ARBA00012662"/>
    </source>
</evidence>
<dbReference type="SMART" id="SM00812">
    <property type="entry name" value="Alpha_L_fucos"/>
    <property type="match status" value="1"/>
</dbReference>
<keyword evidence="9" id="KW-1185">Reference proteome</keyword>
<dbReference type="InterPro" id="IPR057739">
    <property type="entry name" value="Glyco_hydro_29_N"/>
</dbReference>
<dbReference type="InterPro" id="IPR000421">
    <property type="entry name" value="FA58C"/>
</dbReference>
<evidence type="ECO:0000256" key="3">
    <source>
        <dbReference type="ARBA" id="ARBA00022729"/>
    </source>
</evidence>
<comment type="caution">
    <text evidence="8">The sequence shown here is derived from an EMBL/GenBank/DDBJ whole genome shotgun (WGS) entry which is preliminary data.</text>
</comment>
<evidence type="ECO:0000259" key="7">
    <source>
        <dbReference type="PROSITE" id="PS50022"/>
    </source>
</evidence>
<feature type="region of interest" description="Disordered" evidence="6">
    <location>
        <begin position="174"/>
        <end position="202"/>
    </location>
</feature>
<dbReference type="PANTHER" id="PTHR10030">
    <property type="entry name" value="ALPHA-L-FUCOSIDASE"/>
    <property type="match status" value="1"/>
</dbReference>
<evidence type="ECO:0000256" key="5">
    <source>
        <dbReference type="ARBA" id="ARBA00023295"/>
    </source>
</evidence>
<dbReference type="RefSeq" id="WP_200280983.1">
    <property type="nucleotide sequence ID" value="NZ_JAENII010000011.1"/>
</dbReference>
<dbReference type="InterPro" id="IPR017853">
    <property type="entry name" value="GH"/>
</dbReference>
<dbReference type="Proteomes" id="UP000658278">
    <property type="component" value="Unassembled WGS sequence"/>
</dbReference>
<evidence type="ECO:0000313" key="8">
    <source>
        <dbReference type="EMBL" id="MBK1828147.1"/>
    </source>
</evidence>
<name>A0A934REN0_9BACT</name>
<dbReference type="SUPFAM" id="SSF51445">
    <property type="entry name" value="(Trans)glycosidases"/>
    <property type="match status" value="1"/>
</dbReference>
<dbReference type="Pfam" id="PF13290">
    <property type="entry name" value="CHB_HEX_C_1"/>
    <property type="match status" value="1"/>
</dbReference>
<sequence length="744" mass="83041">MKMLLLPLIVAASFAAEKHIQTVALSGNETDAQLLEIASNVVASPRQLAYHKEEFIGFIHFGPNTFTGREWGNGMEDAKVFAPEVVDTDQWCRVMKDAGMTKVIITVKHHDGYCTWQTRYNDAFSVHQSPWKDGKGDVLRQLADSCRKFDLRLGVYLSPADLFQIESPDGLYGNESKPRPSVIPTDPASLQSDPLKPRARTEGKPAFQHELDDYNRYFMNQLYELLTEYGPVHEVWFDGAHPKRKGGQTYRKDLWFSMIRQLAPDAVIFGGPDVRWCGNEHGGTRANEWNILPIGDMNLSGLDRTPQDIGSDARILARNYEVYGKKQTAKFLNYMVSEVDTSIRNGWFWRNEHEQNVRSADEIFDIYERSVGGNAVFLLNVPPATDGKLGPRDVACMTEVGRRVRSTYGTDLAQGFRTTAKGVDGSDLDSYWQPEGIKGSFEITLSEPRTINRIALQEAIGKVGQRVKSHALDAWIDDKWVEISSAGVIGYKRIHRFDEVTTSRLRVRILDSRNTPSIATLTAHYYAAPPQAVSITRAPDGRISLTTPRPGPAIHYTLDGSQPDAGSPRFTDPFDLPEGGTVQATSIVGDQSGPVSEATFGLRPQGWKITASSEHAGYEATKAIDGDTATFWHSSWAAGHPAHPIALTIELPETTAIRGFTYLPRQDRRVPDSMVEAWRIETSPDGREWTKLEEGEFGNLLNDPSQRTHLFDEPGRTRWFRFVSLRGAQGKPYAGAAEIELLGK</sequence>
<dbReference type="EC" id="3.2.1.51" evidence="2"/>
<proteinExistence type="inferred from homology"/>
<evidence type="ECO:0000256" key="1">
    <source>
        <dbReference type="ARBA" id="ARBA00007951"/>
    </source>
</evidence>
<organism evidence="8 9">
    <name type="scientific">Haloferula rosea</name>
    <dbReference type="NCBI Taxonomy" id="490093"/>
    <lineage>
        <taxon>Bacteria</taxon>
        <taxon>Pseudomonadati</taxon>
        <taxon>Verrucomicrobiota</taxon>
        <taxon>Verrucomicrobiia</taxon>
        <taxon>Verrucomicrobiales</taxon>
        <taxon>Verrucomicrobiaceae</taxon>
        <taxon>Haloferula</taxon>
    </lineage>
</organism>